<comment type="subunit">
    <text evidence="3 9">Homodimer.</text>
</comment>
<evidence type="ECO:0000256" key="8">
    <source>
        <dbReference type="ARBA" id="ARBA00047481"/>
    </source>
</evidence>
<comment type="catalytic activity">
    <reaction evidence="8 9">
        <text>L-histidinol phosphate + 2-oxoglutarate = 3-(imidazol-4-yl)-2-oxopropyl phosphate + L-glutamate</text>
        <dbReference type="Rhea" id="RHEA:23744"/>
        <dbReference type="ChEBI" id="CHEBI:16810"/>
        <dbReference type="ChEBI" id="CHEBI:29985"/>
        <dbReference type="ChEBI" id="CHEBI:57766"/>
        <dbReference type="ChEBI" id="CHEBI:57980"/>
        <dbReference type="EC" id="2.6.1.9"/>
    </reaction>
</comment>
<dbReference type="PANTHER" id="PTHR43643">
    <property type="entry name" value="HISTIDINOL-PHOSPHATE AMINOTRANSFERASE 2"/>
    <property type="match status" value="1"/>
</dbReference>
<dbReference type="EC" id="2.6.1.9" evidence="9"/>
<dbReference type="UniPathway" id="UPA00031">
    <property type="reaction ID" value="UER00012"/>
</dbReference>
<evidence type="ECO:0000256" key="6">
    <source>
        <dbReference type="ARBA" id="ARBA00022898"/>
    </source>
</evidence>
<evidence type="ECO:0000256" key="5">
    <source>
        <dbReference type="ARBA" id="ARBA00022679"/>
    </source>
</evidence>
<dbReference type="InterPro" id="IPR050106">
    <property type="entry name" value="HistidinolP_aminotransfase"/>
</dbReference>
<accession>A0A5R9EY93</accession>
<reference evidence="11 12" key="1">
    <citation type="submission" date="2019-04" db="EMBL/GenBank/DDBJ databases">
        <title>Bacillus caeni sp. nov., a bacterium isolated from mangrove sediment.</title>
        <authorList>
            <person name="Huang H."/>
            <person name="Mo K."/>
            <person name="Hu Y."/>
        </authorList>
    </citation>
    <scope>NUCLEOTIDE SEQUENCE [LARGE SCALE GENOMIC DNA]</scope>
    <source>
        <strain evidence="11 12">HB172195</strain>
    </source>
</reference>
<dbReference type="EMBL" id="SWLG01000032">
    <property type="protein sequence ID" value="TLS35010.1"/>
    <property type="molecule type" value="Genomic_DNA"/>
</dbReference>
<gene>
    <name evidence="9" type="primary">hisC</name>
    <name evidence="11" type="ORF">FCL54_22675</name>
</gene>
<feature type="modified residue" description="N6-(pyridoxal phosphate)lysine" evidence="9">
    <location>
        <position position="228"/>
    </location>
</feature>
<organism evidence="11 12">
    <name type="scientific">Exobacillus caeni</name>
    <dbReference type="NCBI Taxonomy" id="2574798"/>
    <lineage>
        <taxon>Bacteria</taxon>
        <taxon>Bacillati</taxon>
        <taxon>Bacillota</taxon>
        <taxon>Bacilli</taxon>
        <taxon>Bacillales</taxon>
        <taxon>Guptibacillaceae</taxon>
        <taxon>Exobacillus</taxon>
    </lineage>
</organism>
<dbReference type="InterPro" id="IPR004839">
    <property type="entry name" value="Aminotransferase_I/II_large"/>
</dbReference>
<comment type="caution">
    <text evidence="11">The sequence shown here is derived from an EMBL/GenBank/DDBJ whole genome shotgun (WGS) entry which is preliminary data.</text>
</comment>
<comment type="pathway">
    <text evidence="2 9">Amino-acid biosynthesis; L-histidine biosynthesis; L-histidine from 5-phospho-alpha-D-ribose 1-diphosphate: step 7/9.</text>
</comment>
<dbReference type="Gene3D" id="3.90.1150.10">
    <property type="entry name" value="Aspartate Aminotransferase, domain 1"/>
    <property type="match status" value="1"/>
</dbReference>
<dbReference type="InterPro" id="IPR001917">
    <property type="entry name" value="Aminotrans_II_pyridoxalP_BS"/>
</dbReference>
<dbReference type="InterPro" id="IPR005861">
    <property type="entry name" value="HisP_aminotrans"/>
</dbReference>
<keyword evidence="5 9" id="KW-0808">Transferase</keyword>
<keyword evidence="7 9" id="KW-0368">Histidine biosynthesis</keyword>
<proteinExistence type="inferred from homology"/>
<dbReference type="InterPro" id="IPR015422">
    <property type="entry name" value="PyrdxlP-dep_Trfase_small"/>
</dbReference>
<keyword evidence="9" id="KW-0028">Amino-acid biosynthesis</keyword>
<comment type="cofactor">
    <cofactor evidence="1 9">
        <name>pyridoxal 5'-phosphate</name>
        <dbReference type="ChEBI" id="CHEBI:597326"/>
    </cofactor>
</comment>
<dbReference type="RefSeq" id="WP_138129584.1">
    <property type="nucleotide sequence ID" value="NZ_SWLG01000032.1"/>
</dbReference>
<evidence type="ECO:0000313" key="11">
    <source>
        <dbReference type="EMBL" id="TLS35010.1"/>
    </source>
</evidence>
<evidence type="ECO:0000313" key="12">
    <source>
        <dbReference type="Proteomes" id="UP000308230"/>
    </source>
</evidence>
<dbReference type="GO" id="GO:0030170">
    <property type="term" value="F:pyridoxal phosphate binding"/>
    <property type="evidence" value="ECO:0007669"/>
    <property type="project" value="InterPro"/>
</dbReference>
<dbReference type="HAMAP" id="MF_01023">
    <property type="entry name" value="HisC_aminotrans_2"/>
    <property type="match status" value="1"/>
</dbReference>
<dbReference type="InterPro" id="IPR015421">
    <property type="entry name" value="PyrdxlP-dep_Trfase_major"/>
</dbReference>
<evidence type="ECO:0000256" key="3">
    <source>
        <dbReference type="ARBA" id="ARBA00011738"/>
    </source>
</evidence>
<sequence length="368" mass="41037">MALARKIVPRKELEQLGVYSPGKPIEEVQKELGLTSVIKMASNENPFGYSPKAKEAMIKEMEKVNLYPETMAPALAAKLADKFGISKDSFLFGNGSDEIIAFLTRAYIRPGDSAIMADITFPRYETNVLIQGGNPVKVPLQQGTHDLDGMLKEINGKTRMIFVCNPNNPTGTIVEKENLLTFIKQVPSDILIVMDEAYYEYALSNEYLQTIPLLKEHPNLVILRTFSKAYGLAALRIGYGIMDKEVVNELIKVKDPFNTDRIAQAAALASLNDNEFLQLCVARNREGMNYIEGELEKLGLSSFPSEANFLMIHLGRSGKEVFEQLLRKGIIVRSGHVLGYPDSIRVTIGNESENLEFVKALREVMAEK</sequence>
<dbReference type="Pfam" id="PF00155">
    <property type="entry name" value="Aminotran_1_2"/>
    <property type="match status" value="1"/>
</dbReference>
<evidence type="ECO:0000256" key="2">
    <source>
        <dbReference type="ARBA" id="ARBA00005011"/>
    </source>
</evidence>
<keyword evidence="6 9" id="KW-0663">Pyridoxal phosphate</keyword>
<evidence type="ECO:0000259" key="10">
    <source>
        <dbReference type="Pfam" id="PF00155"/>
    </source>
</evidence>
<dbReference type="GO" id="GO:0000105">
    <property type="term" value="P:L-histidine biosynthetic process"/>
    <property type="evidence" value="ECO:0007669"/>
    <property type="project" value="UniProtKB-UniRule"/>
</dbReference>
<dbReference type="OrthoDB" id="9813612at2"/>
<dbReference type="PANTHER" id="PTHR43643:SF3">
    <property type="entry name" value="HISTIDINOL-PHOSPHATE AMINOTRANSFERASE"/>
    <property type="match status" value="1"/>
</dbReference>
<dbReference type="PROSITE" id="PS00599">
    <property type="entry name" value="AA_TRANSFER_CLASS_2"/>
    <property type="match status" value="1"/>
</dbReference>
<dbReference type="Proteomes" id="UP000308230">
    <property type="component" value="Unassembled WGS sequence"/>
</dbReference>
<evidence type="ECO:0000256" key="9">
    <source>
        <dbReference type="HAMAP-Rule" id="MF_01023"/>
    </source>
</evidence>
<dbReference type="Gene3D" id="3.40.640.10">
    <property type="entry name" value="Type I PLP-dependent aspartate aminotransferase-like (Major domain)"/>
    <property type="match status" value="1"/>
</dbReference>
<dbReference type="AlphaFoldDB" id="A0A5R9EY93"/>
<dbReference type="CDD" id="cd00609">
    <property type="entry name" value="AAT_like"/>
    <property type="match status" value="1"/>
</dbReference>
<evidence type="ECO:0000256" key="7">
    <source>
        <dbReference type="ARBA" id="ARBA00023102"/>
    </source>
</evidence>
<dbReference type="GO" id="GO:0004400">
    <property type="term" value="F:histidinol-phosphate transaminase activity"/>
    <property type="evidence" value="ECO:0007669"/>
    <property type="project" value="UniProtKB-UniRule"/>
</dbReference>
<keyword evidence="4 9" id="KW-0032">Aminotransferase</keyword>
<protein>
    <recommendedName>
        <fullName evidence="9">Histidinol-phosphate aminotransferase</fullName>
        <ecNumber evidence="9">2.6.1.9</ecNumber>
    </recommendedName>
    <alternativeName>
        <fullName evidence="9">Imidazole acetol-phosphate transaminase</fullName>
    </alternativeName>
</protein>
<dbReference type="InterPro" id="IPR015424">
    <property type="entry name" value="PyrdxlP-dep_Trfase"/>
</dbReference>
<dbReference type="NCBIfam" id="TIGR01141">
    <property type="entry name" value="hisC"/>
    <property type="match status" value="1"/>
</dbReference>
<evidence type="ECO:0000256" key="1">
    <source>
        <dbReference type="ARBA" id="ARBA00001933"/>
    </source>
</evidence>
<evidence type="ECO:0000256" key="4">
    <source>
        <dbReference type="ARBA" id="ARBA00022576"/>
    </source>
</evidence>
<keyword evidence="12" id="KW-1185">Reference proteome</keyword>
<comment type="similarity">
    <text evidence="9">Belongs to the class-II pyridoxal-phosphate-dependent aminotransferase family. Histidinol-phosphate aminotransferase subfamily.</text>
</comment>
<name>A0A5R9EY93_9BACL</name>
<dbReference type="SUPFAM" id="SSF53383">
    <property type="entry name" value="PLP-dependent transferases"/>
    <property type="match status" value="1"/>
</dbReference>
<feature type="domain" description="Aminotransferase class I/classII large" evidence="10">
    <location>
        <begin position="36"/>
        <end position="361"/>
    </location>
</feature>